<dbReference type="EMBL" id="JAMZMK010007967">
    <property type="protein sequence ID" value="KAI7742516.1"/>
    <property type="molecule type" value="Genomic_DNA"/>
</dbReference>
<keyword evidence="2" id="KW-1185">Reference proteome</keyword>
<comment type="caution">
    <text evidence="1">The sequence shown here is derived from an EMBL/GenBank/DDBJ whole genome shotgun (WGS) entry which is preliminary data.</text>
</comment>
<protein>
    <submittedName>
        <fullName evidence="1">Uncharacterized protein</fullName>
    </submittedName>
</protein>
<evidence type="ECO:0000313" key="1">
    <source>
        <dbReference type="EMBL" id="KAI7742516.1"/>
    </source>
</evidence>
<evidence type="ECO:0000313" key="2">
    <source>
        <dbReference type="Proteomes" id="UP001206925"/>
    </source>
</evidence>
<accession>A0AAD5CIK6</accession>
<name>A0AAD5CIK6_AMBAR</name>
<sequence>MKSVFLFYIAPKFENLAPAKLDTDQKIKEVFKISAEDRTLYHDSIISEASFHSQFSTSNMSSIPALLSKSSGSKKRKTSEVVDLEAFNTLEPAEIFKKLQYLQSLGQAKVLSLPEAAKKKAQAVAKKVTDLKKITT</sequence>
<reference evidence="1" key="1">
    <citation type="submission" date="2022-06" db="EMBL/GenBank/DDBJ databases">
        <title>Uncovering the hologenomic basis of an extraordinary plant invasion.</title>
        <authorList>
            <person name="Bieker V.C."/>
            <person name="Martin M.D."/>
            <person name="Gilbert T."/>
            <person name="Hodgins K."/>
            <person name="Battlay P."/>
            <person name="Petersen B."/>
            <person name="Wilson J."/>
        </authorList>
    </citation>
    <scope>NUCLEOTIDE SEQUENCE</scope>
    <source>
        <strain evidence="1">AA19_3_7</strain>
        <tissue evidence="1">Leaf</tissue>
    </source>
</reference>
<gene>
    <name evidence="1" type="ORF">M8C21_001558</name>
</gene>
<dbReference type="Proteomes" id="UP001206925">
    <property type="component" value="Unassembled WGS sequence"/>
</dbReference>
<dbReference type="AlphaFoldDB" id="A0AAD5CIK6"/>
<organism evidence="1 2">
    <name type="scientific">Ambrosia artemisiifolia</name>
    <name type="common">Common ragweed</name>
    <dbReference type="NCBI Taxonomy" id="4212"/>
    <lineage>
        <taxon>Eukaryota</taxon>
        <taxon>Viridiplantae</taxon>
        <taxon>Streptophyta</taxon>
        <taxon>Embryophyta</taxon>
        <taxon>Tracheophyta</taxon>
        <taxon>Spermatophyta</taxon>
        <taxon>Magnoliopsida</taxon>
        <taxon>eudicotyledons</taxon>
        <taxon>Gunneridae</taxon>
        <taxon>Pentapetalae</taxon>
        <taxon>asterids</taxon>
        <taxon>campanulids</taxon>
        <taxon>Asterales</taxon>
        <taxon>Asteraceae</taxon>
        <taxon>Asteroideae</taxon>
        <taxon>Heliantheae alliance</taxon>
        <taxon>Heliantheae</taxon>
        <taxon>Ambrosia</taxon>
    </lineage>
</organism>
<proteinExistence type="predicted"/>